<dbReference type="RefSeq" id="WP_378969086.1">
    <property type="nucleotide sequence ID" value="NZ_JBHSWN010000001.1"/>
</dbReference>
<dbReference type="InterPro" id="IPR009609">
    <property type="entry name" value="Phosphonate_metab_PhnG"/>
</dbReference>
<sequence length="150" mass="16047">MPVTSRDTETDARRAMMALCAAATTDELSRALTGLGAPEAEDLRTPEIGLVMATGRIGGDGRPFNLGEVSVTRAAVRLTDGRTGFAYHLGRDRRRARQAAILDALWQGDRLGVEAALAPVARRQAEEAAAEARRTAATRVDFLTLARGED</sequence>
<reference evidence="2" key="1">
    <citation type="journal article" date="2019" name="Int. J. Syst. Evol. Microbiol.">
        <title>The Global Catalogue of Microorganisms (GCM) 10K type strain sequencing project: providing services to taxonomists for standard genome sequencing and annotation.</title>
        <authorList>
            <consortium name="The Broad Institute Genomics Platform"/>
            <consortium name="The Broad Institute Genome Sequencing Center for Infectious Disease"/>
            <person name="Wu L."/>
            <person name="Ma J."/>
        </authorList>
    </citation>
    <scope>NUCLEOTIDE SEQUENCE [LARGE SCALE GENOMIC DNA]</scope>
    <source>
        <strain evidence="2">CCUG 48316</strain>
    </source>
</reference>
<accession>A0ABW2BIT9</accession>
<evidence type="ECO:0000313" key="1">
    <source>
        <dbReference type="EMBL" id="MFC6789829.1"/>
    </source>
</evidence>
<keyword evidence="2" id="KW-1185">Reference proteome</keyword>
<dbReference type="EMBL" id="JBHSWN010000001">
    <property type="protein sequence ID" value="MFC6789829.1"/>
    <property type="molecule type" value="Genomic_DNA"/>
</dbReference>
<name>A0ABW2BIT9_9HYPH</name>
<protein>
    <submittedName>
        <fullName evidence="1">Phosphonate C-P lyase system protein PhnG</fullName>
    </submittedName>
</protein>
<keyword evidence="1" id="KW-0456">Lyase</keyword>
<dbReference type="Proteomes" id="UP001596292">
    <property type="component" value="Unassembled WGS sequence"/>
</dbReference>
<dbReference type="NCBIfam" id="TIGR03293">
    <property type="entry name" value="PhnG_redo"/>
    <property type="match status" value="1"/>
</dbReference>
<organism evidence="1 2">
    <name type="scientific">Methylobacterium komagatae</name>
    <dbReference type="NCBI Taxonomy" id="374425"/>
    <lineage>
        <taxon>Bacteria</taxon>
        <taxon>Pseudomonadati</taxon>
        <taxon>Pseudomonadota</taxon>
        <taxon>Alphaproteobacteria</taxon>
        <taxon>Hyphomicrobiales</taxon>
        <taxon>Methylobacteriaceae</taxon>
        <taxon>Methylobacterium</taxon>
    </lineage>
</organism>
<dbReference type="GO" id="GO:0016829">
    <property type="term" value="F:lyase activity"/>
    <property type="evidence" value="ECO:0007669"/>
    <property type="project" value="UniProtKB-KW"/>
</dbReference>
<proteinExistence type="predicted"/>
<gene>
    <name evidence="1" type="primary">phnG</name>
    <name evidence="1" type="ORF">ACFQE0_09500</name>
</gene>
<evidence type="ECO:0000313" key="2">
    <source>
        <dbReference type="Proteomes" id="UP001596292"/>
    </source>
</evidence>
<comment type="caution">
    <text evidence="1">The sequence shown here is derived from an EMBL/GenBank/DDBJ whole genome shotgun (WGS) entry which is preliminary data.</text>
</comment>
<dbReference type="Pfam" id="PF06754">
    <property type="entry name" value="PhnG"/>
    <property type="match status" value="1"/>
</dbReference>